<feature type="coiled-coil region" evidence="2">
    <location>
        <begin position="709"/>
        <end position="785"/>
    </location>
</feature>
<feature type="compositionally biased region" description="Acidic residues" evidence="3">
    <location>
        <begin position="933"/>
        <end position="946"/>
    </location>
</feature>
<dbReference type="Proteomes" id="UP000799324">
    <property type="component" value="Unassembled WGS sequence"/>
</dbReference>
<dbReference type="PANTHER" id="PTHR23160">
    <property type="entry name" value="SYNAPTONEMAL COMPLEX PROTEIN-RELATED"/>
    <property type="match status" value="1"/>
</dbReference>
<sequence length="1410" mass="158583">MAFDVQDERWFGCGTIFAVGITGYGVYEYGKLNGRITGREEARREIEEKDQLLITGREEARKEIEEKNQLLITGREEARREIEEKDQMLITANRIIAEKTDHVKAQDAAAERQSEDHKNKVCRMYAEAARLITNGEVREDALKDKIKEFHLTIEVLKSSTSRFFDVLSLEQMKKIVLLHSDDDKQLCKWLSEAEESEVLKFCTHRIVEHPEAYQTAIDTSLQNNERVVRDHEQLRKDQHELSARLQEKEALHNELHKRYLEYVFKETHVERVARYQLQLKYDALEVHYTTLQGQYTTVNQEYSRMKINLCSVFSVIEAKMISISKKDSEGLELSIVNVVQEMQGRVDRRPNSHGKEFFREFGTLLQTWLGSLSRKAAEIQKLEARVQNLKDNVQESKGLRSTDKRRLGEAAMGIATLRTAQRNLDQQLASTKLELDDKSQSLEKLNQQLQSTTSQLDDKSQSLEKARAEVKVMEKLRSEKGQLVKDLETQKRKRLFDISNLKDMREALDESQRSIDDLQAVSNGKDKRITELEAAGQQYKSAIRTQKEDFDRQMREKDEAIVTLLQQAGQRSLENVKCMRYVKMGVAVQNYHLASAKRRCEASDKESTTARSQLASVLYVQHQKDRADKQNDEELKTRLATIEKEKGECAALQAQTSTELSKAKSELAASAARIAVLERSESQSQTQLSETRAAHKSSEQGLATANSQVAALQSSKDAVDAEIASIQEKVKVLEETGKQQLSKLDDAYSQLHSLQSAKDKTDAEVKSLKEQLKGAVNEASIAKKKLEISNEQWYKWGEAKLAALDKADDEAQKKYEAAEAITDRILQPQSLFSHYLKICGSGHRTWSRLDSNAECIMCNGMRGELRALNAVLFSVECETCLENFMSEQEWNEHSETSGNTQHRTVIDEIILDEDNESETTAPVEIDAKSADDHLEDSEDLDDADEPVTDREPCSSELAHEGLAGGPNDDVDDGKLHDDAVLTVLDSEAFKVTPSSSRSLPVDLTRSSPATSARLAPSTPPSSPCPPPQSPVYSAPGVNTIVTTFPCGASFEDAETKQSHINHLRFCQASECVTLRNGELTICFLCKQSVKLGEMMVAHARRHRSDGMRAKREAAKKVAHRQFSTSQRTPTQAAGPSFSTSRHVRVSFRSEQYAETAKTGQCPGPALPQGSQENTPTRFQQDLVNVPSVIVGMKESFEPSQASHHEQIAQKAPPSLMMDYFAKHFGMTLEKLADTYSEVAQALNITLEEFVSTMKQSGIDEQKMLTNMSEGGPSMQDPQLVLDKQEDCSGEALQAPIITQETDQHHDIGSFNKYKDFRDSEPGISNFLKARQLTTQDDLSLTLMSPRRASVTGFAPYSHPGTQDDSRVDGLECERWNSVWGCKKACCQLVHECSKCSSPDHIVAYCYFEGP</sequence>
<feature type="region of interest" description="Disordered" evidence="3">
    <location>
        <begin position="679"/>
        <end position="702"/>
    </location>
</feature>
<feature type="coiled-coil region" evidence="2">
    <location>
        <begin position="372"/>
        <end position="399"/>
    </location>
</feature>
<feature type="compositionally biased region" description="Pro residues" evidence="3">
    <location>
        <begin position="1017"/>
        <end position="1029"/>
    </location>
</feature>
<evidence type="ECO:0000313" key="5">
    <source>
        <dbReference type="Proteomes" id="UP000799324"/>
    </source>
</evidence>
<reference evidence="4" key="1">
    <citation type="journal article" date="2020" name="Stud. Mycol.">
        <title>101 Dothideomycetes genomes: a test case for predicting lifestyles and emergence of pathogens.</title>
        <authorList>
            <person name="Haridas S."/>
            <person name="Albert R."/>
            <person name="Binder M."/>
            <person name="Bloem J."/>
            <person name="Labutti K."/>
            <person name="Salamov A."/>
            <person name="Andreopoulos B."/>
            <person name="Baker S."/>
            <person name="Barry K."/>
            <person name="Bills G."/>
            <person name="Bluhm B."/>
            <person name="Cannon C."/>
            <person name="Castanera R."/>
            <person name="Culley D."/>
            <person name="Daum C."/>
            <person name="Ezra D."/>
            <person name="Gonzalez J."/>
            <person name="Henrissat B."/>
            <person name="Kuo A."/>
            <person name="Liang C."/>
            <person name="Lipzen A."/>
            <person name="Lutzoni F."/>
            <person name="Magnuson J."/>
            <person name="Mondo S."/>
            <person name="Nolan M."/>
            <person name="Ohm R."/>
            <person name="Pangilinan J."/>
            <person name="Park H.-J."/>
            <person name="Ramirez L."/>
            <person name="Alfaro M."/>
            <person name="Sun H."/>
            <person name="Tritt A."/>
            <person name="Yoshinaga Y."/>
            <person name="Zwiers L.-H."/>
            <person name="Turgeon B."/>
            <person name="Goodwin S."/>
            <person name="Spatafora J."/>
            <person name="Crous P."/>
            <person name="Grigoriev I."/>
        </authorList>
    </citation>
    <scope>NUCLEOTIDE SEQUENCE</scope>
    <source>
        <strain evidence="4">CBS 122681</strain>
    </source>
</reference>
<evidence type="ECO:0000256" key="2">
    <source>
        <dbReference type="SAM" id="Coils"/>
    </source>
</evidence>
<keyword evidence="1 2" id="KW-0175">Coiled coil</keyword>
<feature type="compositionally biased region" description="Polar residues" evidence="3">
    <location>
        <begin position="1121"/>
        <end position="1140"/>
    </location>
</feature>
<evidence type="ECO:0000256" key="1">
    <source>
        <dbReference type="ARBA" id="ARBA00023054"/>
    </source>
</evidence>
<dbReference type="PANTHER" id="PTHR23160:SF19">
    <property type="entry name" value="MYOSIN HEAVY CHAIN-RELATED PROTEIN"/>
    <property type="match status" value="1"/>
</dbReference>
<name>A0A6A6TMN3_9PLEO</name>
<gene>
    <name evidence="4" type="ORF">K491DRAFT_750771</name>
</gene>
<protein>
    <submittedName>
        <fullName evidence="4">Uncharacterized protein</fullName>
    </submittedName>
</protein>
<feature type="region of interest" description="Disordered" evidence="3">
    <location>
        <begin position="911"/>
        <end position="974"/>
    </location>
</feature>
<proteinExistence type="predicted"/>
<dbReference type="EMBL" id="MU004296">
    <property type="protein sequence ID" value="KAF2661012.1"/>
    <property type="molecule type" value="Genomic_DNA"/>
</dbReference>
<accession>A0A6A6TMN3</accession>
<feature type="region of interest" description="Disordered" evidence="3">
    <location>
        <begin position="1118"/>
        <end position="1142"/>
    </location>
</feature>
<feature type="compositionally biased region" description="Basic and acidic residues" evidence="3">
    <location>
        <begin position="947"/>
        <end position="959"/>
    </location>
</feature>
<dbReference type="SUPFAM" id="SSF57997">
    <property type="entry name" value="Tropomyosin"/>
    <property type="match status" value="1"/>
</dbReference>
<feature type="region of interest" description="Disordered" evidence="3">
    <location>
        <begin position="991"/>
        <end position="1031"/>
    </location>
</feature>
<evidence type="ECO:0000313" key="4">
    <source>
        <dbReference type="EMBL" id="KAF2661012.1"/>
    </source>
</evidence>
<feature type="compositionally biased region" description="Low complexity" evidence="3">
    <location>
        <begin position="682"/>
        <end position="691"/>
    </location>
</feature>
<keyword evidence="5" id="KW-1185">Reference proteome</keyword>
<feature type="compositionally biased region" description="Polar residues" evidence="3">
    <location>
        <begin position="992"/>
        <end position="1010"/>
    </location>
</feature>
<feature type="coiled-coil region" evidence="2">
    <location>
        <begin position="428"/>
        <end position="521"/>
    </location>
</feature>
<organism evidence="4 5">
    <name type="scientific">Lophiostoma macrostomum CBS 122681</name>
    <dbReference type="NCBI Taxonomy" id="1314788"/>
    <lineage>
        <taxon>Eukaryota</taxon>
        <taxon>Fungi</taxon>
        <taxon>Dikarya</taxon>
        <taxon>Ascomycota</taxon>
        <taxon>Pezizomycotina</taxon>
        <taxon>Dothideomycetes</taxon>
        <taxon>Pleosporomycetidae</taxon>
        <taxon>Pleosporales</taxon>
        <taxon>Lophiostomataceae</taxon>
        <taxon>Lophiostoma</taxon>
    </lineage>
</organism>
<feature type="region of interest" description="Disordered" evidence="3">
    <location>
        <begin position="1154"/>
        <end position="1174"/>
    </location>
</feature>
<evidence type="ECO:0000256" key="3">
    <source>
        <dbReference type="SAM" id="MobiDB-lite"/>
    </source>
</evidence>
<feature type="coiled-coil region" evidence="2">
    <location>
        <begin position="39"/>
        <end position="95"/>
    </location>
</feature>